<name>A0A7I8V812_9ANNE</name>
<dbReference type="InterPro" id="IPR008380">
    <property type="entry name" value="HAD-SF_hydro_IG_5-nucl"/>
</dbReference>
<accession>A0A7I8V812</accession>
<dbReference type="OrthoDB" id="6503940at2759"/>
<gene>
    <name evidence="5" type="ORF">DGYR_LOCUS626</name>
</gene>
<keyword evidence="3" id="KW-0378">Hydrolase</keyword>
<comment type="similarity">
    <text evidence="1">Belongs to the 5'(3')-deoxyribonucleotidase family.</text>
</comment>
<dbReference type="InterPro" id="IPR036412">
    <property type="entry name" value="HAD-like_sf"/>
</dbReference>
<dbReference type="AlphaFoldDB" id="A0A7I8V812"/>
<evidence type="ECO:0000256" key="4">
    <source>
        <dbReference type="ARBA" id="ARBA00022842"/>
    </source>
</evidence>
<dbReference type="Proteomes" id="UP000549394">
    <property type="component" value="Unassembled WGS sequence"/>
</dbReference>
<dbReference type="SUPFAM" id="SSF56784">
    <property type="entry name" value="HAD-like"/>
    <property type="match status" value="1"/>
</dbReference>
<dbReference type="GO" id="GO:0008253">
    <property type="term" value="F:5'-nucleotidase activity"/>
    <property type="evidence" value="ECO:0007669"/>
    <property type="project" value="TreeGrafter"/>
</dbReference>
<dbReference type="PANTHER" id="PTHR12103">
    <property type="entry name" value="5'-NUCLEOTIDASE DOMAIN-CONTAINING"/>
    <property type="match status" value="1"/>
</dbReference>
<proteinExistence type="inferred from homology"/>
<dbReference type="InterPro" id="IPR023214">
    <property type="entry name" value="HAD_sf"/>
</dbReference>
<dbReference type="Gene3D" id="3.40.50.1000">
    <property type="entry name" value="HAD superfamily/HAD-like"/>
    <property type="match status" value="1"/>
</dbReference>
<keyword evidence="6" id="KW-1185">Reference proteome</keyword>
<dbReference type="EMBL" id="CAJFCJ010000001">
    <property type="protein sequence ID" value="CAD5111311.1"/>
    <property type="molecule type" value="Genomic_DNA"/>
</dbReference>
<keyword evidence="2" id="KW-0479">Metal-binding</keyword>
<keyword evidence="4" id="KW-0460">Magnesium</keyword>
<evidence type="ECO:0000256" key="2">
    <source>
        <dbReference type="ARBA" id="ARBA00022723"/>
    </source>
</evidence>
<sequence length="466" mass="54282">MSAEVKEQPKSLSFDEYDAIGFDVDHTLVKYKIPNLFNTMHDLMTDFLVSERNYPEEMKKPFSHFKDLCVRGLILDKRHGIFLKLSENGFILRATLGSTALNDEQIQDIYGDGKIFPWFKDLIETVDNLPPRFRIFENFFDMPGIVVTAKVIDVALKDIDIVKDEELVAKKMSTVESDVMDGFRHLYNHKNFADNKTFFKSLKEDPERFLEKTPEDVCQWLKKIRELNKVMFIVTSAYHDCAKFVLDHAYGTEWTDLFDFNATLARKPAFFSGSNPMYEVNDEGGHGSVVHEMKPNVTYLQGNKEILMKALKKKTGKDQPKILFFGDSLRSDVFPSKRFADWDNFLILEEMEAEDWEFHEHFEDSPKIKKYKSTEPSQDEKEYLTSLSWGSLFTDGKSCDDSPEPCMNTLWGYIIRKYADVAVPQLQYIAKLPMDHKFAVFNHESVRQWGFFPRRPNALENRSSRK</sequence>
<protein>
    <submittedName>
        <fullName evidence="5">DgyrCDS627</fullName>
    </submittedName>
</protein>
<dbReference type="GO" id="GO:0046872">
    <property type="term" value="F:metal ion binding"/>
    <property type="evidence" value="ECO:0007669"/>
    <property type="project" value="UniProtKB-KW"/>
</dbReference>
<dbReference type="PANTHER" id="PTHR12103:SF38">
    <property type="entry name" value="5'-NUCLEOTIDASE DOMAIN-CONTAINING PROTEIN 1"/>
    <property type="match status" value="1"/>
</dbReference>
<dbReference type="Pfam" id="PF05761">
    <property type="entry name" value="5_nucleotid"/>
    <property type="match status" value="1"/>
</dbReference>
<evidence type="ECO:0000256" key="1">
    <source>
        <dbReference type="ARBA" id="ARBA00009589"/>
    </source>
</evidence>
<comment type="caution">
    <text evidence="5">The sequence shown here is derived from an EMBL/GenBank/DDBJ whole genome shotgun (WGS) entry which is preliminary data.</text>
</comment>
<evidence type="ECO:0000256" key="3">
    <source>
        <dbReference type="ARBA" id="ARBA00022801"/>
    </source>
</evidence>
<evidence type="ECO:0000313" key="6">
    <source>
        <dbReference type="Proteomes" id="UP000549394"/>
    </source>
</evidence>
<reference evidence="5 6" key="1">
    <citation type="submission" date="2020-08" db="EMBL/GenBank/DDBJ databases">
        <authorList>
            <person name="Hejnol A."/>
        </authorList>
    </citation>
    <scope>NUCLEOTIDE SEQUENCE [LARGE SCALE GENOMIC DNA]</scope>
</reference>
<evidence type="ECO:0000313" key="5">
    <source>
        <dbReference type="EMBL" id="CAD5111311.1"/>
    </source>
</evidence>
<organism evidence="5 6">
    <name type="scientific">Dimorphilus gyrociliatus</name>
    <dbReference type="NCBI Taxonomy" id="2664684"/>
    <lineage>
        <taxon>Eukaryota</taxon>
        <taxon>Metazoa</taxon>
        <taxon>Spiralia</taxon>
        <taxon>Lophotrochozoa</taxon>
        <taxon>Annelida</taxon>
        <taxon>Polychaeta</taxon>
        <taxon>Polychaeta incertae sedis</taxon>
        <taxon>Dinophilidae</taxon>
        <taxon>Dimorphilus</taxon>
    </lineage>
</organism>